<dbReference type="Pfam" id="PF13336">
    <property type="entry name" value="AcetylCoA_hyd_C"/>
    <property type="match status" value="1"/>
</dbReference>
<feature type="domain" description="Acetyl-CoA hydrolase/transferase C-terminal" evidence="4">
    <location>
        <begin position="267"/>
        <end position="418"/>
    </location>
</feature>
<comment type="similarity">
    <text evidence="1">Belongs to the acetyl-CoA hydrolase/transferase family.</text>
</comment>
<accession>A0ABS1JB45</accession>
<keyword evidence="2" id="KW-0808">Transferase</keyword>
<dbReference type="PANTHER" id="PTHR21432:SF20">
    <property type="entry name" value="ACETYL-COA HYDROLASE"/>
    <property type="match status" value="1"/>
</dbReference>
<sequence length="427" mass="47115">MNHHVLYQEKLRTAEEAVLLIEPQDDIIVPLSAGEPPALLDALPGQMRLRGNRLFQMLSLRPALVVPEERIRLVSMFLGAGDRPGFGSGHLDLLPNHFSDLPGLLREVTSNRVIMATVSPMDGRGYFSLGTNCDYTATLLDDAKLILLEVNGNMPRTFGHNQIHISQVAALVENHVPLPTLGEPQITEKDAKIGRLIADLIQDGDTLQIGFGAIPNAVMDFLAGHRDLGVFTEMLPDKVIDLFLSGVITNQKKPLYTGQMTTTFALGSERLYSFMNECPHLRMLPVDESNDVRVIAQIPNLVSINSTVEVDFLGQCNSETVQGRYYSSTGGQTDFARGARLSKNWRGIICLHATTKGDTISKIVPTLFPGSVVSTSKNDVDLIVTEYGVAKLKGKTIRDRTRALIEIAHPKFREELEFDARKMGYLL</sequence>
<dbReference type="Pfam" id="PF02550">
    <property type="entry name" value="AcetylCoA_hydro"/>
    <property type="match status" value="1"/>
</dbReference>
<dbReference type="InterPro" id="IPR026888">
    <property type="entry name" value="AcetylCoA_hyd_C"/>
</dbReference>
<feature type="domain" description="Acetyl-CoA hydrolase/transferase N-terminal" evidence="3">
    <location>
        <begin position="74"/>
        <end position="174"/>
    </location>
</feature>
<evidence type="ECO:0000259" key="3">
    <source>
        <dbReference type="Pfam" id="PF02550"/>
    </source>
</evidence>
<evidence type="ECO:0000256" key="1">
    <source>
        <dbReference type="ARBA" id="ARBA00009632"/>
    </source>
</evidence>
<gene>
    <name evidence="5" type="ORF">JJB07_12715</name>
</gene>
<keyword evidence="6" id="KW-1185">Reference proteome</keyword>
<evidence type="ECO:0000259" key="4">
    <source>
        <dbReference type="Pfam" id="PF13336"/>
    </source>
</evidence>
<organism evidence="5 6">
    <name type="scientific">Tumebacillus amylolyticus</name>
    <dbReference type="NCBI Taxonomy" id="2801339"/>
    <lineage>
        <taxon>Bacteria</taxon>
        <taxon>Bacillati</taxon>
        <taxon>Bacillota</taxon>
        <taxon>Bacilli</taxon>
        <taxon>Bacillales</taxon>
        <taxon>Alicyclobacillaceae</taxon>
        <taxon>Tumebacillus</taxon>
    </lineage>
</organism>
<dbReference type="Gene3D" id="3.40.1080.20">
    <property type="entry name" value="Acetyl-CoA hydrolase/transferase C-terminal domain"/>
    <property type="match status" value="1"/>
</dbReference>
<evidence type="ECO:0000256" key="2">
    <source>
        <dbReference type="ARBA" id="ARBA00022679"/>
    </source>
</evidence>
<dbReference type="Gene3D" id="3.30.750.70">
    <property type="entry name" value="4-hydroxybutyrate coenzyme like domains"/>
    <property type="match status" value="1"/>
</dbReference>
<dbReference type="RefSeq" id="WP_201635545.1">
    <property type="nucleotide sequence ID" value="NZ_JAEQNB010000003.1"/>
</dbReference>
<keyword evidence="5" id="KW-0378">Hydrolase</keyword>
<dbReference type="InterPro" id="IPR037171">
    <property type="entry name" value="NagB/RpiA_transferase-like"/>
</dbReference>
<dbReference type="InterPro" id="IPR046433">
    <property type="entry name" value="ActCoA_hydro"/>
</dbReference>
<protein>
    <submittedName>
        <fullName evidence="5">Acetyl-CoA hydrolase/transferase family protein</fullName>
    </submittedName>
</protein>
<reference evidence="5 6" key="1">
    <citation type="submission" date="2021-01" db="EMBL/GenBank/DDBJ databases">
        <title>Tumebacillus sp. strain ITR2 16S ribosomal RNA gene Genome sequencing and assembly.</title>
        <authorList>
            <person name="Kang M."/>
        </authorList>
    </citation>
    <scope>NUCLEOTIDE SEQUENCE [LARGE SCALE GENOMIC DNA]</scope>
    <source>
        <strain evidence="5 6">ITR2</strain>
    </source>
</reference>
<dbReference type="Proteomes" id="UP000602284">
    <property type="component" value="Unassembled WGS sequence"/>
</dbReference>
<dbReference type="InterPro" id="IPR003702">
    <property type="entry name" value="ActCoA_hydro_N"/>
</dbReference>
<name>A0ABS1JB45_9BACL</name>
<dbReference type="GO" id="GO:0016787">
    <property type="term" value="F:hydrolase activity"/>
    <property type="evidence" value="ECO:0007669"/>
    <property type="project" value="UniProtKB-KW"/>
</dbReference>
<comment type="caution">
    <text evidence="5">The sequence shown here is derived from an EMBL/GenBank/DDBJ whole genome shotgun (WGS) entry which is preliminary data.</text>
</comment>
<dbReference type="InterPro" id="IPR038460">
    <property type="entry name" value="AcetylCoA_hyd_C_sf"/>
</dbReference>
<proteinExistence type="inferred from homology"/>
<evidence type="ECO:0000313" key="5">
    <source>
        <dbReference type="EMBL" id="MBL0387504.1"/>
    </source>
</evidence>
<evidence type="ECO:0000313" key="6">
    <source>
        <dbReference type="Proteomes" id="UP000602284"/>
    </source>
</evidence>
<dbReference type="SUPFAM" id="SSF100950">
    <property type="entry name" value="NagB/RpiA/CoA transferase-like"/>
    <property type="match status" value="2"/>
</dbReference>
<dbReference type="EMBL" id="JAEQNB010000003">
    <property type="protein sequence ID" value="MBL0387504.1"/>
    <property type="molecule type" value="Genomic_DNA"/>
</dbReference>
<dbReference type="PANTHER" id="PTHR21432">
    <property type="entry name" value="ACETYL-COA HYDROLASE-RELATED"/>
    <property type="match status" value="1"/>
</dbReference>
<dbReference type="Gene3D" id="3.40.1080.10">
    <property type="entry name" value="Glutaconate Coenzyme A-transferase"/>
    <property type="match status" value="1"/>
</dbReference>